<evidence type="ECO:0000313" key="2">
    <source>
        <dbReference type="EMBL" id="KAK3290538.1"/>
    </source>
</evidence>
<dbReference type="RefSeq" id="XP_062654052.1">
    <property type="nucleotide sequence ID" value="XM_062807211.1"/>
</dbReference>
<accession>A0AAE0LMD2</accession>
<feature type="region of interest" description="Disordered" evidence="1">
    <location>
        <begin position="1"/>
        <end position="46"/>
    </location>
</feature>
<keyword evidence="3" id="KW-1185">Reference proteome</keyword>
<reference evidence="2" key="1">
    <citation type="journal article" date="2023" name="Mol. Phylogenet. Evol.">
        <title>Genome-scale phylogeny and comparative genomics of the fungal order Sordariales.</title>
        <authorList>
            <person name="Hensen N."/>
            <person name="Bonometti L."/>
            <person name="Westerberg I."/>
            <person name="Brannstrom I.O."/>
            <person name="Guillou S."/>
            <person name="Cros-Aarteil S."/>
            <person name="Calhoun S."/>
            <person name="Haridas S."/>
            <person name="Kuo A."/>
            <person name="Mondo S."/>
            <person name="Pangilinan J."/>
            <person name="Riley R."/>
            <person name="LaButti K."/>
            <person name="Andreopoulos B."/>
            <person name="Lipzen A."/>
            <person name="Chen C."/>
            <person name="Yan M."/>
            <person name="Daum C."/>
            <person name="Ng V."/>
            <person name="Clum A."/>
            <person name="Steindorff A."/>
            <person name="Ohm R.A."/>
            <person name="Martin F."/>
            <person name="Silar P."/>
            <person name="Natvig D.O."/>
            <person name="Lalanne C."/>
            <person name="Gautier V."/>
            <person name="Ament-Velasquez S.L."/>
            <person name="Kruys A."/>
            <person name="Hutchinson M.I."/>
            <person name="Powell A.J."/>
            <person name="Barry K."/>
            <person name="Miller A.N."/>
            <person name="Grigoriev I.V."/>
            <person name="Debuchy R."/>
            <person name="Gladieux P."/>
            <person name="Hiltunen Thoren M."/>
            <person name="Johannesson H."/>
        </authorList>
    </citation>
    <scope>NUCLEOTIDE SEQUENCE</scope>
    <source>
        <strain evidence="2">CBS 168.71</strain>
    </source>
</reference>
<organism evidence="2 3">
    <name type="scientific">Chaetomium fimeti</name>
    <dbReference type="NCBI Taxonomy" id="1854472"/>
    <lineage>
        <taxon>Eukaryota</taxon>
        <taxon>Fungi</taxon>
        <taxon>Dikarya</taxon>
        <taxon>Ascomycota</taxon>
        <taxon>Pezizomycotina</taxon>
        <taxon>Sordariomycetes</taxon>
        <taxon>Sordariomycetidae</taxon>
        <taxon>Sordariales</taxon>
        <taxon>Chaetomiaceae</taxon>
        <taxon>Chaetomium</taxon>
    </lineage>
</organism>
<comment type="caution">
    <text evidence="2">The sequence shown here is derived from an EMBL/GenBank/DDBJ whole genome shotgun (WGS) entry which is preliminary data.</text>
</comment>
<name>A0AAE0LMD2_9PEZI</name>
<dbReference type="EMBL" id="JAUEPN010000013">
    <property type="protein sequence ID" value="KAK3290538.1"/>
    <property type="molecule type" value="Genomic_DNA"/>
</dbReference>
<dbReference type="Proteomes" id="UP001278766">
    <property type="component" value="Unassembled WGS sequence"/>
</dbReference>
<protein>
    <submittedName>
        <fullName evidence="2">Uncharacterized protein</fullName>
    </submittedName>
</protein>
<evidence type="ECO:0000313" key="3">
    <source>
        <dbReference type="Proteomes" id="UP001278766"/>
    </source>
</evidence>
<feature type="compositionally biased region" description="Basic and acidic residues" evidence="1">
    <location>
        <begin position="158"/>
        <end position="184"/>
    </location>
</feature>
<sequence length="216" mass="23783">MSSTPLPAVPHPPVFHTAFLDDRRRPEPTLSKAQTEDAPKKTRPLAASPMPAEFYSQYQCPVCHKAIAEKHGADFIGHTPCLHRGPCPRSSCIRAYYGTGGKWATPYEGTKPLFCQAAGCGRRIDGWCFAKAVMTPSGGAVLPMSVVDPALQKAFEKAKAKRDKEEKREKRENEKTEKRKRAEGEGCCGLPDVSPSRVLDCCFYVGTRGSQEDTLR</sequence>
<gene>
    <name evidence="2" type="ORF">B0H64DRAFT_452691</name>
</gene>
<reference evidence="2" key="2">
    <citation type="submission" date="2023-06" db="EMBL/GenBank/DDBJ databases">
        <authorList>
            <consortium name="Lawrence Berkeley National Laboratory"/>
            <person name="Haridas S."/>
            <person name="Hensen N."/>
            <person name="Bonometti L."/>
            <person name="Westerberg I."/>
            <person name="Brannstrom I.O."/>
            <person name="Guillou S."/>
            <person name="Cros-Aarteil S."/>
            <person name="Calhoun S."/>
            <person name="Kuo A."/>
            <person name="Mondo S."/>
            <person name="Pangilinan J."/>
            <person name="Riley R."/>
            <person name="Labutti K."/>
            <person name="Andreopoulos B."/>
            <person name="Lipzen A."/>
            <person name="Chen C."/>
            <person name="Yanf M."/>
            <person name="Daum C."/>
            <person name="Ng V."/>
            <person name="Clum A."/>
            <person name="Steindorff A."/>
            <person name="Ohm R."/>
            <person name="Martin F."/>
            <person name="Silar P."/>
            <person name="Natvig D."/>
            <person name="Lalanne C."/>
            <person name="Gautier V."/>
            <person name="Ament-Velasquez S.L."/>
            <person name="Kruys A."/>
            <person name="Hutchinson M.I."/>
            <person name="Powell A.J."/>
            <person name="Barry K."/>
            <person name="Miller A.N."/>
            <person name="Grigoriev I.V."/>
            <person name="Debuchy R."/>
            <person name="Gladieux P."/>
            <person name="Thoren M.H."/>
            <person name="Johannesson H."/>
        </authorList>
    </citation>
    <scope>NUCLEOTIDE SEQUENCE</scope>
    <source>
        <strain evidence="2">CBS 168.71</strain>
    </source>
</reference>
<feature type="region of interest" description="Disordered" evidence="1">
    <location>
        <begin position="158"/>
        <end position="189"/>
    </location>
</feature>
<proteinExistence type="predicted"/>
<dbReference type="GeneID" id="87844159"/>
<evidence type="ECO:0000256" key="1">
    <source>
        <dbReference type="SAM" id="MobiDB-lite"/>
    </source>
</evidence>
<dbReference type="AlphaFoldDB" id="A0AAE0LMD2"/>